<evidence type="ECO:0000313" key="2">
    <source>
        <dbReference type="Proteomes" id="UP000199577"/>
    </source>
</evidence>
<keyword evidence="2" id="KW-1185">Reference proteome</keyword>
<proteinExistence type="predicted"/>
<dbReference type="EMBL" id="FOLL01000003">
    <property type="protein sequence ID" value="SFC03881.1"/>
    <property type="molecule type" value="Genomic_DNA"/>
</dbReference>
<dbReference type="Proteomes" id="UP000199577">
    <property type="component" value="Unassembled WGS sequence"/>
</dbReference>
<protein>
    <submittedName>
        <fullName evidence="1">Uncharacterized protein</fullName>
    </submittedName>
</protein>
<organism evidence="1 2">
    <name type="scientific">Parapedobacter composti</name>
    <dbReference type="NCBI Taxonomy" id="623281"/>
    <lineage>
        <taxon>Bacteria</taxon>
        <taxon>Pseudomonadati</taxon>
        <taxon>Bacteroidota</taxon>
        <taxon>Sphingobacteriia</taxon>
        <taxon>Sphingobacteriales</taxon>
        <taxon>Sphingobacteriaceae</taxon>
        <taxon>Parapedobacter</taxon>
    </lineage>
</organism>
<name>A0A1I1FX91_9SPHI</name>
<accession>A0A1I1FX91</accession>
<dbReference type="RefSeq" id="WP_090972092.1">
    <property type="nucleotide sequence ID" value="NZ_FOLL01000003.1"/>
</dbReference>
<dbReference type="OrthoDB" id="1016222at2"/>
<reference evidence="1 2" key="1">
    <citation type="submission" date="2016-10" db="EMBL/GenBank/DDBJ databases">
        <authorList>
            <person name="de Groot N.N."/>
        </authorList>
    </citation>
    <scope>NUCLEOTIDE SEQUENCE [LARGE SCALE GENOMIC DNA]</scope>
    <source>
        <strain evidence="1 2">DSM 22900</strain>
    </source>
</reference>
<gene>
    <name evidence="1" type="ORF">SAMN05421747_103211</name>
</gene>
<dbReference type="AlphaFoldDB" id="A0A1I1FX91"/>
<sequence>MACSKNHSKTDNIVKNLPIGQEGVGRHKCASCAYEIGYQHGLQKAENINLGNILEGLEESQKGERRHRSPHAAYSLGYFNGVKDSYK</sequence>
<evidence type="ECO:0000313" key="1">
    <source>
        <dbReference type="EMBL" id="SFC03881.1"/>
    </source>
</evidence>